<reference evidence="2" key="1">
    <citation type="journal article" date="2016" name="Genome Announc.">
        <title>Complete genome sequence of Alkaliphilus metalliredigens strain QYMF, an alkaliphilic and metal-reducing bacterium isolated from borax-contaminated leachate ponds.</title>
        <authorList>
            <person name="Hwang C."/>
            <person name="Copeland A."/>
            <person name="Lucas S."/>
            <person name="Lapidus A."/>
            <person name="Barry K."/>
            <person name="Detter J.C."/>
            <person name="Glavina Del Rio T."/>
            <person name="Hammon N."/>
            <person name="Israni S."/>
            <person name="Dalin E."/>
            <person name="Tice H."/>
            <person name="Pitluck S."/>
            <person name="Chertkov O."/>
            <person name="Brettin T."/>
            <person name="Bruce D."/>
            <person name="Han C."/>
            <person name="Schmutz J."/>
            <person name="Larimer F."/>
            <person name="Land M.L."/>
            <person name="Hauser L."/>
            <person name="Kyrpides N."/>
            <person name="Mikhailova N."/>
            <person name="Ye Q."/>
            <person name="Zhou J."/>
            <person name="Richardson P."/>
            <person name="Fields M.W."/>
        </authorList>
    </citation>
    <scope>NUCLEOTIDE SEQUENCE [LARGE SCALE GENOMIC DNA]</scope>
    <source>
        <strain evidence="2">QYMF</strain>
    </source>
</reference>
<protein>
    <submittedName>
        <fullName evidence="1">Uncharacterized protein</fullName>
    </submittedName>
</protein>
<proteinExistence type="predicted"/>
<organism evidence="1 2">
    <name type="scientific">Alkaliphilus metalliredigens (strain QYMF)</name>
    <dbReference type="NCBI Taxonomy" id="293826"/>
    <lineage>
        <taxon>Bacteria</taxon>
        <taxon>Bacillati</taxon>
        <taxon>Bacillota</taxon>
        <taxon>Clostridia</taxon>
        <taxon>Peptostreptococcales</taxon>
        <taxon>Natronincolaceae</taxon>
        <taxon>Alkaliphilus</taxon>
    </lineage>
</organism>
<gene>
    <name evidence="1" type="ordered locus">Amet_1853</name>
</gene>
<dbReference type="Proteomes" id="UP000001572">
    <property type="component" value="Chromosome"/>
</dbReference>
<sequence>MYIAYIATSFINKSKPKIKKLIYEAVVAVKFTNMPPFNIIITIVKIHQFL</sequence>
<dbReference type="EMBL" id="CP000724">
    <property type="protein sequence ID" value="ABR48022.1"/>
    <property type="molecule type" value="Genomic_DNA"/>
</dbReference>
<evidence type="ECO:0000313" key="1">
    <source>
        <dbReference type="EMBL" id="ABR48022.1"/>
    </source>
</evidence>
<dbReference type="KEGG" id="amt:Amet_1853"/>
<evidence type="ECO:0000313" key="2">
    <source>
        <dbReference type="Proteomes" id="UP000001572"/>
    </source>
</evidence>
<name>A6TPA4_ALKMQ</name>
<dbReference type="AlphaFoldDB" id="A6TPA4"/>
<keyword evidence="2" id="KW-1185">Reference proteome</keyword>
<accession>A6TPA4</accession>
<dbReference type="HOGENOM" id="CLU_3113830_0_0_9"/>